<dbReference type="EMBL" id="CAOJ01000241">
    <property type="protein sequence ID" value="CCO26183.1"/>
    <property type="molecule type" value="Genomic_DNA"/>
</dbReference>
<keyword evidence="1" id="KW-0472">Membrane</keyword>
<dbReference type="EC" id="2.4.1.34" evidence="2"/>
<keyword evidence="1" id="KW-0812">Transmembrane</keyword>
<sequence>MFLISLTLGLMLNQCCPRFGAVMAMIAHTLAVVGLIAFFEFLWFLEAWNSAHAVLGLIAIISIQRAIQKILISVFISREFKHDETNRAWWTGQWYGRGLGNHAMSQPAREYIVKIVELSLWSGDFLLGHFLLFFLSLPTIIPFADKIHATGLFWLRPSKQIRAPLYSIKQKRQRRGIVIKFTVVFYLAFIIFVALIALPVVFRTALKMNCGICKSI</sequence>
<protein>
    <submittedName>
        <fullName evidence="2">1,3-beta-glucan synthase</fullName>
        <ecNumber evidence="2">2.4.1.34</ecNumber>
    </submittedName>
</protein>
<dbReference type="AlphaFoldDB" id="M5BHS1"/>
<evidence type="ECO:0000313" key="2">
    <source>
        <dbReference type="EMBL" id="CCO26183.1"/>
    </source>
</evidence>
<organism evidence="2 3">
    <name type="scientific">Thanatephorus cucumeris (strain AG1-IB / isolate 7/3/14)</name>
    <name type="common">Lettuce bottom rot fungus</name>
    <name type="synonym">Rhizoctonia solani</name>
    <dbReference type="NCBI Taxonomy" id="1108050"/>
    <lineage>
        <taxon>Eukaryota</taxon>
        <taxon>Fungi</taxon>
        <taxon>Dikarya</taxon>
        <taxon>Basidiomycota</taxon>
        <taxon>Agaricomycotina</taxon>
        <taxon>Agaricomycetes</taxon>
        <taxon>Cantharellales</taxon>
        <taxon>Ceratobasidiaceae</taxon>
        <taxon>Rhizoctonia</taxon>
        <taxon>Rhizoctonia solani AG-1</taxon>
    </lineage>
</organism>
<dbReference type="Proteomes" id="UP000012065">
    <property type="component" value="Unassembled WGS sequence"/>
</dbReference>
<accession>M5BHS1</accession>
<comment type="caution">
    <text evidence="2">The sequence shown here is derived from an EMBL/GenBank/DDBJ whole genome shotgun (WGS) entry which is preliminary data.</text>
</comment>
<gene>
    <name evidence="2" type="primary">FKS1</name>
    <name evidence="2" type="ORF">BN14_00200</name>
</gene>
<dbReference type="HOGENOM" id="CLU_090759_0_0_1"/>
<feature type="transmembrane region" description="Helical" evidence="1">
    <location>
        <begin position="176"/>
        <end position="198"/>
    </location>
</feature>
<evidence type="ECO:0000256" key="1">
    <source>
        <dbReference type="SAM" id="Phobius"/>
    </source>
</evidence>
<keyword evidence="2" id="KW-0328">Glycosyltransferase</keyword>
<feature type="transmembrane region" description="Helical" evidence="1">
    <location>
        <begin position="130"/>
        <end position="155"/>
    </location>
</feature>
<proteinExistence type="predicted"/>
<feature type="transmembrane region" description="Helical" evidence="1">
    <location>
        <begin position="52"/>
        <end position="76"/>
    </location>
</feature>
<name>M5BHS1_THACB</name>
<reference evidence="2 3" key="1">
    <citation type="journal article" date="2013" name="J. Biotechnol.">
        <title>Establishment and interpretation of the genome sequence of the phytopathogenic fungus Rhizoctonia solani AG1-IB isolate 7/3/14.</title>
        <authorList>
            <person name="Wibberg D.W."/>
            <person name="Jelonek L.J."/>
            <person name="Rupp O.R."/>
            <person name="Hennig M.H."/>
            <person name="Eikmeyer F.E."/>
            <person name="Goesmann A.G."/>
            <person name="Hartmann A.H."/>
            <person name="Borriss R.B."/>
            <person name="Grosch R.G."/>
            <person name="Puehler A.P."/>
            <person name="Schlueter A.S."/>
        </authorList>
    </citation>
    <scope>NUCLEOTIDE SEQUENCE [LARGE SCALE GENOMIC DNA]</scope>
    <source>
        <strain evidence="3">AG1-IB / isolate 7/3/14</strain>
    </source>
</reference>
<keyword evidence="2" id="KW-0808">Transferase</keyword>
<dbReference type="GO" id="GO:0003843">
    <property type="term" value="F:1,3-beta-D-glucan synthase activity"/>
    <property type="evidence" value="ECO:0007669"/>
    <property type="project" value="UniProtKB-EC"/>
</dbReference>
<feature type="transmembrane region" description="Helical" evidence="1">
    <location>
        <begin position="25"/>
        <end position="45"/>
    </location>
</feature>
<keyword evidence="1" id="KW-1133">Transmembrane helix</keyword>
<evidence type="ECO:0000313" key="3">
    <source>
        <dbReference type="Proteomes" id="UP000012065"/>
    </source>
</evidence>